<feature type="domain" description="NAD(P)-binding" evidence="1">
    <location>
        <begin position="10"/>
        <end position="198"/>
    </location>
</feature>
<gene>
    <name evidence="2" type="ORF">SYV04_41550</name>
</gene>
<accession>A0ABU5HLH3</accession>
<organism evidence="2 3">
    <name type="scientific">Hyalangium rubrum</name>
    <dbReference type="NCBI Taxonomy" id="3103134"/>
    <lineage>
        <taxon>Bacteria</taxon>
        <taxon>Pseudomonadati</taxon>
        <taxon>Myxococcota</taxon>
        <taxon>Myxococcia</taxon>
        <taxon>Myxococcales</taxon>
        <taxon>Cystobacterineae</taxon>
        <taxon>Archangiaceae</taxon>
        <taxon>Hyalangium</taxon>
    </lineage>
</organism>
<dbReference type="Gene3D" id="3.40.50.720">
    <property type="entry name" value="NAD(P)-binding Rossmann-like Domain"/>
    <property type="match status" value="1"/>
</dbReference>
<dbReference type="RefSeq" id="WP_321551658.1">
    <property type="nucleotide sequence ID" value="NZ_JAXIVS010000025.1"/>
</dbReference>
<dbReference type="SUPFAM" id="SSF51735">
    <property type="entry name" value="NAD(P)-binding Rossmann-fold domains"/>
    <property type="match status" value="1"/>
</dbReference>
<dbReference type="EMBL" id="JAXIVS010000025">
    <property type="protein sequence ID" value="MDY7232945.1"/>
    <property type="molecule type" value="Genomic_DNA"/>
</dbReference>
<name>A0ABU5HLH3_9BACT</name>
<sequence length="220" mass="23188">METRTALVAGASGLVGGLLLDALLESPTYREVCSLGRRPLPKEHPKLTQRTVDFARLEAEALPASDDAFCCLGTTIKKAGSQEAFRAVDYDAVLAFAQAARKAGARRFLVVTALGADARSRVFYNRVKGEVEAALQGVGFESLVILRPSLLLGDRAEKRTGEHAAILVSKVLGPLLRPFGGRPIEARTVAQAMLALAQSAPAGVRVVPSGELQTLGGAGR</sequence>
<reference evidence="2 3" key="1">
    <citation type="submission" date="2023-12" db="EMBL/GenBank/DDBJ databases">
        <title>the genome sequence of Hyalangium sp. s54d21.</title>
        <authorList>
            <person name="Zhang X."/>
        </authorList>
    </citation>
    <scope>NUCLEOTIDE SEQUENCE [LARGE SCALE GENOMIC DNA]</scope>
    <source>
        <strain evidence="3">s54d21</strain>
    </source>
</reference>
<evidence type="ECO:0000259" key="1">
    <source>
        <dbReference type="Pfam" id="PF13460"/>
    </source>
</evidence>
<dbReference type="PANTHER" id="PTHR14097">
    <property type="entry name" value="OXIDOREDUCTASE HTATIP2"/>
    <property type="match status" value="1"/>
</dbReference>
<dbReference type="Proteomes" id="UP001291309">
    <property type="component" value="Unassembled WGS sequence"/>
</dbReference>
<keyword evidence="3" id="KW-1185">Reference proteome</keyword>
<dbReference type="PANTHER" id="PTHR14097:SF7">
    <property type="entry name" value="OXIDOREDUCTASE HTATIP2"/>
    <property type="match status" value="1"/>
</dbReference>
<evidence type="ECO:0000313" key="3">
    <source>
        <dbReference type="Proteomes" id="UP001291309"/>
    </source>
</evidence>
<comment type="caution">
    <text evidence="2">The sequence shown here is derived from an EMBL/GenBank/DDBJ whole genome shotgun (WGS) entry which is preliminary data.</text>
</comment>
<dbReference type="InterPro" id="IPR036291">
    <property type="entry name" value="NAD(P)-bd_dom_sf"/>
</dbReference>
<dbReference type="Pfam" id="PF13460">
    <property type="entry name" value="NAD_binding_10"/>
    <property type="match status" value="1"/>
</dbReference>
<protein>
    <submittedName>
        <fullName evidence="2">Oxidoreductase</fullName>
    </submittedName>
</protein>
<dbReference type="InterPro" id="IPR016040">
    <property type="entry name" value="NAD(P)-bd_dom"/>
</dbReference>
<proteinExistence type="predicted"/>
<evidence type="ECO:0000313" key="2">
    <source>
        <dbReference type="EMBL" id="MDY7232945.1"/>
    </source>
</evidence>
<dbReference type="CDD" id="cd05250">
    <property type="entry name" value="CC3_like_SDR_a"/>
    <property type="match status" value="1"/>
</dbReference>